<evidence type="ECO:0000256" key="11">
    <source>
        <dbReference type="ARBA" id="ARBA00023015"/>
    </source>
</evidence>
<dbReference type="GO" id="GO:0006325">
    <property type="term" value="P:chromatin organization"/>
    <property type="evidence" value="ECO:0007669"/>
    <property type="project" value="UniProtKB-KW"/>
</dbReference>
<evidence type="ECO:0000256" key="5">
    <source>
        <dbReference type="ARBA" id="ARBA00022723"/>
    </source>
</evidence>
<comment type="similarity">
    <text evidence="3">Belongs to the TMEM200 family.</text>
</comment>
<dbReference type="Pfam" id="PF00536">
    <property type="entry name" value="SAM_1"/>
    <property type="match status" value="1"/>
</dbReference>
<dbReference type="GO" id="GO:0005634">
    <property type="term" value="C:nucleus"/>
    <property type="evidence" value="ECO:0007669"/>
    <property type="project" value="UniProtKB-SubCell"/>
</dbReference>
<feature type="compositionally biased region" description="Basic and acidic residues" evidence="17">
    <location>
        <begin position="539"/>
        <end position="559"/>
    </location>
</feature>
<feature type="compositionally biased region" description="Polar residues" evidence="17">
    <location>
        <begin position="1058"/>
        <end position="1067"/>
    </location>
</feature>
<feature type="region of interest" description="Disordered" evidence="17">
    <location>
        <begin position="584"/>
        <end position="614"/>
    </location>
</feature>
<dbReference type="GO" id="GO:0045892">
    <property type="term" value="P:negative regulation of DNA-templated transcription"/>
    <property type="evidence" value="ECO:0007669"/>
    <property type="project" value="TreeGrafter"/>
</dbReference>
<feature type="region of interest" description="Disordered" evidence="17">
    <location>
        <begin position="1"/>
        <end position="38"/>
    </location>
</feature>
<evidence type="ECO:0000256" key="8">
    <source>
        <dbReference type="ARBA" id="ARBA00022833"/>
    </source>
</evidence>
<keyword evidence="5" id="KW-0479">Metal-binding</keyword>
<sequence length="1119" mass="122973">MDVSTNQSTRDPDSKPDPHSNPDPDSDSEPDTDQTKTKAQTQIQILLLTADRSSVSISPINILPLSLLFIITGSCDFRVGMKLEAVDRKNPGLVCVASVTDVVDDHILIHFDDWDDTCDSSSPYIHPVGWCEDQGRPLTAPKGHPNPENFLWDEYLQETGSIAVPCSAFTLRAPHGFQVNQKLEAVDRRNPMLIRVATVTDTEDYRLKVHYDGWSQQFDVWCDSDLCDLHPVGWCQRTGHPLEPPPGSSPFSSPSQGVCPTPGCRGIGHIKGAKYTGHHSAFGCPYSDINMRKEVLLPDRLGGERAVTLVPVTIYHHGNLSDRGVQVKTEPRDKTLLPPLGKRRRLADRLSRPTKLLCVEPEEEELHLRAFSPESSLQAALHQSVFLSAMSPQPGRDLSLCWEQHSKLLPGVAGVHAKTVSDFIESLPGCEEQAKQFRDEQIDGRAFLLLTQRDIVRIMSIKLGPALKIYNSILMFKHAEDRNQSQAEDRSQSHAKDRSQSHTQDGSQSHAEDSSQSHTKDRSQSYGQDGSQFNAQDRSQSHTEDRSQSHTEPYQRCDQRLVTLTSTQAQVGGAEFIATTAASQNQHHPLLLRGPGPRSGPGQTQEPGLDKYNDRNRRSEVVVVKGKLKLISVSGLVAALGILVLLVGVVMAALGYWPRDGLFFSVQPQKDASMTVSFSSSTPTPAQGEEIGEKLGRYEGDDLRGGGDEDRGGGIDKDGGGGDRFNRTEVINGTTHQLPQGFLEDFLNRYLYSDRLKVFGPLIMGIGIFLFICANAVLHENRDKKTKVINLRDIYSTVIDLHSLRKPNTSSVRRSSISPLNGLVNYVQSKSLETKPRAYPASLLNRREGGGGGGSLSRQLFPGSSRAGGGGGSDERGGDTVFSIYQDQPDTPSLSSFSHRLSLPPRLSPPHLFTHWTPLQKVSSFTLPLRHSRPLAPRRRHSARAGTGWCREGGQGGQEERRRERRGHKQEKEEEVFACPLPSLSSSTPLPLLRPLQGSSAASCSTCSLHQEAPGGSQALLLLSSSSLTPSHLSLSSLSYLLSSSPSTLPPPCRRKSLPTTGSTTGYSKLMHGEDEPFESSHHVTSQGREMTSHKMYSNKEKLRMISQVGSGLRQEEED</sequence>
<dbReference type="PANTHER" id="PTHR12247">
    <property type="entry name" value="POLYCOMB GROUP PROTEIN"/>
    <property type="match status" value="1"/>
</dbReference>
<evidence type="ECO:0000256" key="18">
    <source>
        <dbReference type="SAM" id="Phobius"/>
    </source>
</evidence>
<keyword evidence="14" id="KW-0539">Nucleus</keyword>
<protein>
    <submittedName>
        <fullName evidence="20">Lethal(3)malignant brain tumor-like protein 4</fullName>
    </submittedName>
</protein>
<feature type="compositionally biased region" description="Basic and acidic residues" evidence="17">
    <location>
        <begin position="510"/>
        <end position="523"/>
    </location>
</feature>
<dbReference type="Proteomes" id="UP000298787">
    <property type="component" value="Chromosome 19"/>
</dbReference>
<dbReference type="CDD" id="cd20103">
    <property type="entry name" value="MBT_L3MBTL1-like_rpt3"/>
    <property type="match status" value="1"/>
</dbReference>
<feature type="compositionally biased region" description="Low complexity" evidence="17">
    <location>
        <begin position="589"/>
        <end position="602"/>
    </location>
</feature>
<dbReference type="InterPro" id="IPR018787">
    <property type="entry name" value="DUF2371_TMEM200"/>
</dbReference>
<dbReference type="InterPro" id="IPR013761">
    <property type="entry name" value="SAM/pointed_sf"/>
</dbReference>
<dbReference type="Pfam" id="PF01530">
    <property type="entry name" value="zf-C2HC"/>
    <property type="match status" value="1"/>
</dbReference>
<dbReference type="InterPro" id="IPR002515">
    <property type="entry name" value="Znf_C2H2C"/>
</dbReference>
<evidence type="ECO:0000256" key="17">
    <source>
        <dbReference type="SAM" id="MobiDB-lite"/>
    </source>
</evidence>
<keyword evidence="4 18" id="KW-0812">Transmembrane</keyword>
<evidence type="ECO:0000256" key="4">
    <source>
        <dbReference type="ARBA" id="ARBA00022692"/>
    </source>
</evidence>
<dbReference type="Gene3D" id="1.10.150.50">
    <property type="entry name" value="Transcription Factor, Ets-1"/>
    <property type="match status" value="1"/>
</dbReference>
<keyword evidence="12 18" id="KW-0472">Membrane</keyword>
<proteinExistence type="inferred from homology"/>
<feature type="compositionally biased region" description="Polar residues" evidence="17">
    <location>
        <begin position="675"/>
        <end position="685"/>
    </location>
</feature>
<evidence type="ECO:0000256" key="1">
    <source>
        <dbReference type="ARBA" id="ARBA00004123"/>
    </source>
</evidence>
<keyword evidence="13" id="KW-0804">Transcription</keyword>
<dbReference type="GO" id="GO:0008270">
    <property type="term" value="F:zinc ion binding"/>
    <property type="evidence" value="ECO:0007669"/>
    <property type="project" value="UniProtKB-KW"/>
</dbReference>
<keyword evidence="9" id="KW-0156">Chromatin regulator</keyword>
<dbReference type="EMBL" id="CM014096">
    <property type="protein sequence ID" value="TKS87282.1"/>
    <property type="molecule type" value="Genomic_DNA"/>
</dbReference>
<dbReference type="SMART" id="SM00454">
    <property type="entry name" value="SAM"/>
    <property type="match status" value="1"/>
</dbReference>
<evidence type="ECO:0000256" key="12">
    <source>
        <dbReference type="ARBA" id="ARBA00023136"/>
    </source>
</evidence>
<keyword evidence="7 16" id="KW-0863">Zinc-finger</keyword>
<keyword evidence="21" id="KW-1185">Reference proteome</keyword>
<feature type="compositionally biased region" description="Polar residues" evidence="17">
    <location>
        <begin position="524"/>
        <end position="538"/>
    </location>
</feature>
<dbReference type="InterPro" id="IPR050548">
    <property type="entry name" value="PcG_chromatin_remod_factors"/>
</dbReference>
<keyword evidence="6" id="KW-0677">Repeat</keyword>
<feature type="transmembrane region" description="Helical" evidence="18">
    <location>
        <begin position="635"/>
        <end position="657"/>
    </location>
</feature>
<dbReference type="PROSITE" id="PS51802">
    <property type="entry name" value="ZF_CCHHC"/>
    <property type="match status" value="1"/>
</dbReference>
<evidence type="ECO:0000256" key="10">
    <source>
        <dbReference type="ARBA" id="ARBA00022989"/>
    </source>
</evidence>
<keyword evidence="11" id="KW-0805">Transcription regulation</keyword>
<dbReference type="GO" id="GO:0016020">
    <property type="term" value="C:membrane"/>
    <property type="evidence" value="ECO:0007669"/>
    <property type="project" value="UniProtKB-SubCell"/>
</dbReference>
<feature type="compositionally biased region" description="Basic and acidic residues" evidence="17">
    <location>
        <begin position="1071"/>
        <end position="1082"/>
    </location>
</feature>
<evidence type="ECO:0000256" key="7">
    <source>
        <dbReference type="ARBA" id="ARBA00022771"/>
    </source>
</evidence>
<dbReference type="Pfam" id="PF02820">
    <property type="entry name" value="MBT"/>
    <property type="match status" value="2"/>
</dbReference>
<comment type="subcellular location">
    <subcellularLocation>
        <location evidence="2">Membrane</location>
        <topology evidence="2">Multi-pass membrane protein</topology>
    </subcellularLocation>
    <subcellularLocation>
        <location evidence="1">Nucleus</location>
    </subcellularLocation>
</comment>
<name>A0A4V6AS81_COLLU</name>
<dbReference type="PROSITE" id="PS51079">
    <property type="entry name" value="MBT"/>
    <property type="match status" value="2"/>
</dbReference>
<keyword evidence="10 18" id="KW-1133">Transmembrane helix</keyword>
<dbReference type="Gene3D" id="2.30.30.140">
    <property type="match status" value="2"/>
</dbReference>
<dbReference type="SUPFAM" id="SSF63748">
    <property type="entry name" value="Tudor/PWWP/MBT"/>
    <property type="match status" value="2"/>
</dbReference>
<dbReference type="CDD" id="cd09582">
    <property type="entry name" value="SAM_Scm-like-3MBT3_4"/>
    <property type="match status" value="1"/>
</dbReference>
<dbReference type="InterPro" id="IPR004092">
    <property type="entry name" value="Mbt"/>
</dbReference>
<dbReference type="AlphaFoldDB" id="A0A4V6AS81"/>
<feature type="transmembrane region" description="Helical" evidence="18">
    <location>
        <begin position="758"/>
        <end position="778"/>
    </location>
</feature>
<dbReference type="GO" id="GO:0042393">
    <property type="term" value="F:histone binding"/>
    <property type="evidence" value="ECO:0007669"/>
    <property type="project" value="TreeGrafter"/>
</dbReference>
<feature type="domain" description="SAM" evidence="19">
    <location>
        <begin position="415"/>
        <end position="479"/>
    </location>
</feature>
<feature type="compositionally biased region" description="Basic and acidic residues" evidence="17">
    <location>
        <begin position="10"/>
        <end position="22"/>
    </location>
</feature>
<evidence type="ECO:0000259" key="19">
    <source>
        <dbReference type="PROSITE" id="PS50105"/>
    </source>
</evidence>
<gene>
    <name evidence="20" type="ORF">D9C73_021406</name>
</gene>
<evidence type="ECO:0000256" key="13">
    <source>
        <dbReference type="ARBA" id="ARBA00023163"/>
    </source>
</evidence>
<dbReference type="InterPro" id="IPR001660">
    <property type="entry name" value="SAM"/>
</dbReference>
<keyword evidence="8" id="KW-0862">Zinc</keyword>
<feature type="region of interest" description="Disordered" evidence="17">
    <location>
        <begin position="843"/>
        <end position="898"/>
    </location>
</feature>
<evidence type="ECO:0000256" key="6">
    <source>
        <dbReference type="ARBA" id="ARBA00022737"/>
    </source>
</evidence>
<reference evidence="20 21" key="1">
    <citation type="submission" date="2019-01" db="EMBL/GenBank/DDBJ databases">
        <title>Genome Assembly of Collichthys lucidus.</title>
        <authorList>
            <person name="Cai M."/>
            <person name="Xiao S."/>
        </authorList>
    </citation>
    <scope>NUCLEOTIDE SEQUENCE [LARGE SCALE GENOMIC DNA]</scope>
    <source>
        <strain evidence="20">JT15FE1705JMU</strain>
        <tissue evidence="20">Muscle</tissue>
    </source>
</reference>
<feature type="region of interest" description="Disordered" evidence="17">
    <location>
        <begin position="1044"/>
        <end position="1119"/>
    </location>
</feature>
<feature type="region of interest" description="Disordered" evidence="17">
    <location>
        <begin position="935"/>
        <end position="977"/>
    </location>
</feature>
<evidence type="ECO:0000313" key="20">
    <source>
        <dbReference type="EMBL" id="TKS87282.1"/>
    </source>
</evidence>
<evidence type="ECO:0000256" key="15">
    <source>
        <dbReference type="PROSITE-ProRule" id="PRU00459"/>
    </source>
</evidence>
<dbReference type="Gene3D" id="4.10.320.30">
    <property type="match status" value="1"/>
</dbReference>
<feature type="compositionally biased region" description="Basic and acidic residues" evidence="17">
    <location>
        <begin position="691"/>
        <end position="723"/>
    </location>
</feature>
<dbReference type="PROSITE" id="PS50105">
    <property type="entry name" value="SAM_DOMAIN"/>
    <property type="match status" value="1"/>
</dbReference>
<dbReference type="PANTHER" id="PTHR12247:SF78">
    <property type="entry name" value="LETHAL(3)MALIGNANT BRAIN TUMOR-LIKE PROTEIN 4"/>
    <property type="match status" value="1"/>
</dbReference>
<accession>A0A4V6AS81</accession>
<organism evidence="20 21">
    <name type="scientific">Collichthys lucidus</name>
    <name type="common">Big head croaker</name>
    <name type="synonym">Sciaena lucida</name>
    <dbReference type="NCBI Taxonomy" id="240159"/>
    <lineage>
        <taxon>Eukaryota</taxon>
        <taxon>Metazoa</taxon>
        <taxon>Chordata</taxon>
        <taxon>Craniata</taxon>
        <taxon>Vertebrata</taxon>
        <taxon>Euteleostomi</taxon>
        <taxon>Actinopterygii</taxon>
        <taxon>Neopterygii</taxon>
        <taxon>Teleostei</taxon>
        <taxon>Neoteleostei</taxon>
        <taxon>Acanthomorphata</taxon>
        <taxon>Eupercaria</taxon>
        <taxon>Sciaenidae</taxon>
        <taxon>Collichthys</taxon>
    </lineage>
</organism>
<dbReference type="STRING" id="240159.A0A4V6AS81"/>
<dbReference type="SUPFAM" id="SSF47769">
    <property type="entry name" value="SAM/Pointed domain"/>
    <property type="match status" value="1"/>
</dbReference>
<dbReference type="SMART" id="SM00561">
    <property type="entry name" value="MBT"/>
    <property type="match status" value="2"/>
</dbReference>
<evidence type="ECO:0000256" key="2">
    <source>
        <dbReference type="ARBA" id="ARBA00004141"/>
    </source>
</evidence>
<evidence type="ECO:0000256" key="16">
    <source>
        <dbReference type="PROSITE-ProRule" id="PRU01143"/>
    </source>
</evidence>
<feature type="repeat" description="MBT" evidence="15">
    <location>
        <begin position="41"/>
        <end position="141"/>
    </location>
</feature>
<evidence type="ECO:0000256" key="9">
    <source>
        <dbReference type="ARBA" id="ARBA00022853"/>
    </source>
</evidence>
<feature type="repeat" description="MBT" evidence="15">
    <location>
        <begin position="150"/>
        <end position="245"/>
    </location>
</feature>
<feature type="compositionally biased region" description="Basic and acidic residues" evidence="17">
    <location>
        <begin position="481"/>
        <end position="500"/>
    </location>
</feature>
<evidence type="ECO:0000256" key="3">
    <source>
        <dbReference type="ARBA" id="ARBA00005308"/>
    </source>
</evidence>
<evidence type="ECO:0000313" key="21">
    <source>
        <dbReference type="Proteomes" id="UP000298787"/>
    </source>
</evidence>
<feature type="region of interest" description="Disordered" evidence="17">
    <location>
        <begin position="675"/>
        <end position="723"/>
    </location>
</feature>
<dbReference type="Pfam" id="PF10177">
    <property type="entry name" value="DUF2371"/>
    <property type="match status" value="1"/>
</dbReference>
<evidence type="ECO:0000256" key="14">
    <source>
        <dbReference type="ARBA" id="ARBA00023242"/>
    </source>
</evidence>
<feature type="region of interest" description="Disordered" evidence="17">
    <location>
        <begin position="481"/>
        <end position="559"/>
    </location>
</feature>
<dbReference type="GO" id="GO:0003682">
    <property type="term" value="F:chromatin binding"/>
    <property type="evidence" value="ECO:0007669"/>
    <property type="project" value="TreeGrafter"/>
</dbReference>